<gene>
    <name evidence="1" type="ORF">UT77_C0003G0075</name>
</gene>
<organism evidence="1 2">
    <name type="scientific">Candidatus Daviesbacteria bacterium GW2011_GWC2_40_12</name>
    <dbReference type="NCBI Taxonomy" id="1618431"/>
    <lineage>
        <taxon>Bacteria</taxon>
        <taxon>Candidatus Daviesiibacteriota</taxon>
    </lineage>
</organism>
<comment type="caution">
    <text evidence="1">The sequence shown here is derived from an EMBL/GenBank/DDBJ whole genome shotgun (WGS) entry which is preliminary data.</text>
</comment>
<evidence type="ECO:0000313" key="1">
    <source>
        <dbReference type="EMBL" id="KKR42280.1"/>
    </source>
</evidence>
<proteinExistence type="predicted"/>
<accession>A0A0G0T585</accession>
<evidence type="ECO:0000313" key="2">
    <source>
        <dbReference type="Proteomes" id="UP000034881"/>
    </source>
</evidence>
<sequence length="231" mass="26750">MAKTVLRGESIKLRLQGYTFGQIKRELGVAKSTLSGWLRNLPLSEEQILLLSKNRLISRDIRIEKFRQTARNKWIARLKTKLSEQEKVLLPLTEKELFIAGVFLYWGEGSKQRGTVAISNTDPRVIKFALHWLTKVLGVQKEKVYVRLHLYKDMDRNAEESFWSDTLNIPKCQFKASYVKKTNREGITYKSFGHGTCNLLCFSVDLSEKIAMSIKAISEFYGAKSDKFWYN</sequence>
<name>A0A0G0T585_9BACT</name>
<reference evidence="1 2" key="1">
    <citation type="journal article" date="2015" name="Nature">
        <title>rRNA introns, odd ribosomes, and small enigmatic genomes across a large radiation of phyla.</title>
        <authorList>
            <person name="Brown C.T."/>
            <person name="Hug L.A."/>
            <person name="Thomas B.C."/>
            <person name="Sharon I."/>
            <person name="Castelle C.J."/>
            <person name="Singh A."/>
            <person name="Wilkins M.J."/>
            <person name="Williams K.H."/>
            <person name="Banfield J.F."/>
        </authorList>
    </citation>
    <scope>NUCLEOTIDE SEQUENCE [LARGE SCALE GENOMIC DNA]</scope>
</reference>
<protein>
    <submittedName>
        <fullName evidence="1">Uncharacterized protein</fullName>
    </submittedName>
</protein>
<dbReference type="Proteomes" id="UP000034881">
    <property type="component" value="Unassembled WGS sequence"/>
</dbReference>
<dbReference type="AlphaFoldDB" id="A0A0G0T585"/>
<dbReference type="EMBL" id="LBYB01000003">
    <property type="protein sequence ID" value="KKR42280.1"/>
    <property type="molecule type" value="Genomic_DNA"/>
</dbReference>